<evidence type="ECO:0000313" key="1">
    <source>
        <dbReference type="EMBL" id="GAE02575.1"/>
    </source>
</evidence>
<reference evidence="1" key="1">
    <citation type="submission" date="2013-10" db="EMBL/GenBank/DDBJ databases">
        <title>Draft genome sequence of Clostridium botulinum type B strain Osaka05.</title>
        <authorList>
            <person name="Sakaguchi Y."/>
            <person name="Hosomi K."/>
            <person name="Uchiyama J."/>
            <person name="Ogura Y."/>
            <person name="Sakaguchi M."/>
            <person name="Kohda T."/>
            <person name="Mukamoto M."/>
            <person name="Misawa N."/>
            <person name="Matsuzaki S."/>
            <person name="Hayashi T."/>
            <person name="Kozaki S."/>
        </authorList>
    </citation>
    <scope>NUCLEOTIDE SEQUENCE</scope>
    <source>
        <strain evidence="1">Osaka05</strain>
    </source>
</reference>
<proteinExistence type="predicted"/>
<accession>A0A0S6U635</accession>
<dbReference type="Proteomes" id="UP000054164">
    <property type="component" value="Unassembled WGS sequence"/>
</dbReference>
<gene>
    <name evidence="1" type="ORF">CBO05C_2265</name>
</gene>
<sequence>MLFPAPVDKTVKTKILSMLSVLMLAVLRDQIKYFVNICTNWRFDVVNLQEKLYN</sequence>
<organism evidence="1">
    <name type="scientific">Clostridium botulinum B str. Osaka05</name>
    <dbReference type="NCBI Taxonomy" id="1407017"/>
    <lineage>
        <taxon>Bacteria</taxon>
        <taxon>Bacillati</taxon>
        <taxon>Bacillota</taxon>
        <taxon>Clostridia</taxon>
        <taxon>Eubacteriales</taxon>
        <taxon>Clostridiaceae</taxon>
        <taxon>Clostridium</taxon>
    </lineage>
</organism>
<dbReference type="AlphaFoldDB" id="A0A0S6U635"/>
<dbReference type="EMBL" id="DF384213">
    <property type="protein sequence ID" value="GAE02575.1"/>
    <property type="molecule type" value="Genomic_DNA"/>
</dbReference>
<name>A0A0S6U635_CLOBO</name>
<dbReference type="HOGENOM" id="CLU_3041949_0_0_9"/>
<protein>
    <submittedName>
        <fullName evidence="1">Uncharacterized protein</fullName>
    </submittedName>
</protein>